<name>A0A5K7YJV0_9BACT</name>
<dbReference type="Pfam" id="PF00571">
    <property type="entry name" value="CBS"/>
    <property type="match status" value="1"/>
</dbReference>
<keyword evidence="3" id="KW-1185">Reference proteome</keyword>
<dbReference type="Proteomes" id="UP000427906">
    <property type="component" value="Chromosome"/>
</dbReference>
<evidence type="ECO:0000313" key="2">
    <source>
        <dbReference type="EMBL" id="BBO69962.1"/>
    </source>
</evidence>
<protein>
    <recommendedName>
        <fullName evidence="1">CBS domain-containing protein</fullName>
    </recommendedName>
</protein>
<proteinExistence type="predicted"/>
<sequence>MHTRTLNSVREILLPYNGKLPLNPSVHLNDPVTTAIETMVRHNRHIIPVVCNMHPVGQVRLKDAFAAVGIRMP</sequence>
<dbReference type="OrthoDB" id="5422017at2"/>
<evidence type="ECO:0000259" key="1">
    <source>
        <dbReference type="Pfam" id="PF00571"/>
    </source>
</evidence>
<dbReference type="RefSeq" id="WP_155317949.1">
    <property type="nucleotide sequence ID" value="NZ_AP021874.1"/>
</dbReference>
<dbReference type="InterPro" id="IPR046342">
    <property type="entry name" value="CBS_dom_sf"/>
</dbReference>
<dbReference type="Gene3D" id="3.10.580.10">
    <property type="entry name" value="CBS-domain"/>
    <property type="match status" value="1"/>
</dbReference>
<dbReference type="InterPro" id="IPR000644">
    <property type="entry name" value="CBS_dom"/>
</dbReference>
<dbReference type="KEGG" id="dalk:DSCA_38920"/>
<feature type="domain" description="CBS" evidence="1">
    <location>
        <begin position="25"/>
        <end position="68"/>
    </location>
</feature>
<accession>A0A5K7YJV0</accession>
<dbReference type="AlphaFoldDB" id="A0A5K7YJV0"/>
<gene>
    <name evidence="2" type="ORF">DSCA_38920</name>
</gene>
<evidence type="ECO:0000313" key="3">
    <source>
        <dbReference type="Proteomes" id="UP000427906"/>
    </source>
</evidence>
<reference evidence="2 3" key="1">
    <citation type="submission" date="2019-11" db="EMBL/GenBank/DDBJ databases">
        <title>Comparative genomics of hydrocarbon-degrading Desulfosarcina strains.</title>
        <authorList>
            <person name="Watanabe M."/>
            <person name="Kojima H."/>
            <person name="Fukui M."/>
        </authorList>
    </citation>
    <scope>NUCLEOTIDE SEQUENCE [LARGE SCALE GENOMIC DNA]</scope>
    <source>
        <strain evidence="2 3">PL12</strain>
    </source>
</reference>
<dbReference type="SUPFAM" id="SSF54631">
    <property type="entry name" value="CBS-domain pair"/>
    <property type="match status" value="1"/>
</dbReference>
<dbReference type="EMBL" id="AP021874">
    <property type="protein sequence ID" value="BBO69962.1"/>
    <property type="molecule type" value="Genomic_DNA"/>
</dbReference>
<organism evidence="2 3">
    <name type="scientific">Desulfosarcina alkanivorans</name>
    <dbReference type="NCBI Taxonomy" id="571177"/>
    <lineage>
        <taxon>Bacteria</taxon>
        <taxon>Pseudomonadati</taxon>
        <taxon>Thermodesulfobacteriota</taxon>
        <taxon>Desulfobacteria</taxon>
        <taxon>Desulfobacterales</taxon>
        <taxon>Desulfosarcinaceae</taxon>
        <taxon>Desulfosarcina</taxon>
    </lineage>
</organism>